<name>A0A147JWT6_HADYE</name>
<gene>
    <name evidence="1" type="ORF">APZ16_06355</name>
</gene>
<dbReference type="PANTHER" id="PTHR35517">
    <property type="entry name" value="PROTEIN ARGININE N-METHYLTRANSFERASE SFM1"/>
    <property type="match status" value="1"/>
</dbReference>
<dbReference type="EMBL" id="LQMQ01000030">
    <property type="protein sequence ID" value="KUO40977.1"/>
    <property type="molecule type" value="Genomic_DNA"/>
</dbReference>
<dbReference type="InterPro" id="IPR007364">
    <property type="entry name" value="SFM1-like"/>
</dbReference>
<evidence type="ECO:0000313" key="2">
    <source>
        <dbReference type="Proteomes" id="UP000074294"/>
    </source>
</evidence>
<dbReference type="AlphaFoldDB" id="A0A147JWT6"/>
<dbReference type="GO" id="GO:0035241">
    <property type="term" value="F:protein-arginine omega-N monomethyltransferase activity"/>
    <property type="evidence" value="ECO:0007669"/>
    <property type="project" value="TreeGrafter"/>
</dbReference>
<dbReference type="Proteomes" id="UP000074294">
    <property type="component" value="Unassembled WGS sequence"/>
</dbReference>
<proteinExistence type="predicted"/>
<dbReference type="STRING" id="1776334.APZ16_06355"/>
<dbReference type="Pfam" id="PF04252">
    <property type="entry name" value="SFM1-like"/>
    <property type="match status" value="1"/>
</dbReference>
<comment type="caution">
    <text evidence="1">The sequence shown here is derived from an EMBL/GenBank/DDBJ whole genome shotgun (WGS) entry which is preliminary data.</text>
</comment>
<reference evidence="1 2" key="1">
    <citation type="journal article" date="2016" name="Nat. Microbiol.">
        <title>Genomic inference of the metabolism of cosmopolitan subsurface Archaea, Hadesarchaea.</title>
        <authorList>
            <person name="Baker B.J."/>
            <person name="Saw J.H."/>
            <person name="Lind A.E."/>
            <person name="Lazar C.S."/>
            <person name="Hinrichs K.-U."/>
            <person name="Teske A.P."/>
            <person name="Ettema T.J."/>
        </authorList>
    </citation>
    <scope>NUCLEOTIDE SEQUENCE [LARGE SCALE GENOMIC DNA]</scope>
</reference>
<dbReference type="PANTHER" id="PTHR35517:SF1">
    <property type="entry name" value="PROTEIN ARGININE N-METHYLTRANSFERASE SFM1"/>
    <property type="match status" value="1"/>
</dbReference>
<organism evidence="1 2">
    <name type="scientific">Hadarchaeum yellowstonense</name>
    <dbReference type="NCBI Taxonomy" id="1776334"/>
    <lineage>
        <taxon>Archaea</taxon>
        <taxon>Methanobacteriati</taxon>
        <taxon>Candidatus Hadarchaeota</taxon>
        <taxon>Candidatus Hadarchaeia</taxon>
        <taxon>Candidatus Hadarchaeales</taxon>
        <taxon>Candidatus Hadarchaeaceae</taxon>
        <taxon>Candidatus Hadarchaeum</taxon>
    </lineage>
</organism>
<evidence type="ECO:0000313" key="1">
    <source>
        <dbReference type="EMBL" id="KUO40977.1"/>
    </source>
</evidence>
<sequence>MQFVIEHLEPRLSDWLFIEYSSAAEIAGKDLLITNVQRASDYRRLSRITRVEKRSARELFRPEEIVVLDPRARRALSPEDLREKAAILIGGILGNDPPLGRTRELLVKKLPRAMVRHIGRHQFAIDGSVYVARQVSQGRRLEEIPVLVELEIPLAQGCSVILPYAFPLVKGRPLISRDLIEYLKRH</sequence>
<protein>
    <submittedName>
        <fullName evidence="1">Uncharacterized protein</fullName>
    </submittedName>
</protein>
<accession>A0A147JWT6</accession>